<comment type="caution">
    <text evidence="1">The sequence shown here is derived from an EMBL/GenBank/DDBJ whole genome shotgun (WGS) entry which is preliminary data.</text>
</comment>
<organism evidence="1 2">
    <name type="scientific">Entomophthora muscae</name>
    <dbReference type="NCBI Taxonomy" id="34485"/>
    <lineage>
        <taxon>Eukaryota</taxon>
        <taxon>Fungi</taxon>
        <taxon>Fungi incertae sedis</taxon>
        <taxon>Zoopagomycota</taxon>
        <taxon>Entomophthoromycotina</taxon>
        <taxon>Entomophthoromycetes</taxon>
        <taxon>Entomophthorales</taxon>
        <taxon>Entomophthoraceae</taxon>
        <taxon>Entomophthora</taxon>
    </lineage>
</organism>
<keyword evidence="2" id="KW-1185">Reference proteome</keyword>
<gene>
    <name evidence="1" type="primary">ssr2_1</name>
    <name evidence="1" type="ORF">DSO57_1005249</name>
</gene>
<accession>A0ACC2U6B9</accession>
<name>A0ACC2U6B9_9FUNG</name>
<evidence type="ECO:0000313" key="1">
    <source>
        <dbReference type="EMBL" id="KAJ9082385.1"/>
    </source>
</evidence>
<reference evidence="1" key="1">
    <citation type="submission" date="2022-04" db="EMBL/GenBank/DDBJ databases">
        <title>Genome of the entomopathogenic fungus Entomophthora muscae.</title>
        <authorList>
            <person name="Elya C."/>
            <person name="Lovett B.R."/>
            <person name="Lee E."/>
            <person name="Macias A.M."/>
            <person name="Hajek A.E."/>
            <person name="De Bivort B.L."/>
            <person name="Kasson M.T."/>
            <person name="De Fine Licht H.H."/>
            <person name="Stajich J.E."/>
        </authorList>
    </citation>
    <scope>NUCLEOTIDE SEQUENCE</scope>
    <source>
        <strain evidence="1">Berkeley</strain>
    </source>
</reference>
<sequence>MTLNMKSGDVDWEFYNCPEILDRFEKKLEPLVAAIRKVKPEFPSPTAKDLANFTASLYQFQEDNLAPQTLSDDSPRQLRLPAAFFRPSTDTKDKVFYMLSAAFIEMAHRQHLSWDLKDPNQREFFLKLLLHIETVLKSQSFLTSPKLAFSEDLPAVLRIALSDKAKKLGVAVVDLSASPTHIIYQTPQDLGRKESRRVERVGGKVRVHWCFYPDSHDSWVAENLDLPLDDVSGSEATTPKKVYQRWLEDSFSFNELMNEEDYKVIEQLSSLDNQSSSVKRKQTDSPSVEENTKKIRSQEAESVPSLLYGKDQAEALDLEELAGKASNRIKKAELEPIVGGDVSNISLNLVPSKVSDSEKKENVPVDKEVIATETLIQQSFEVIIPSYSAWFEFSKIHEVEKKALPEFFNSRNKSKTPSIYKDFRDFMINTYRLNPSEYLTVTACRRNLAGDVCAIIRVHGFLEQWGLINYQIDPETRPSNVVPAYTGHFRITGDTPRGLQPFLPAVPLDNSPNHPTAETLKVKVSHDPHLELRQDIYQVPQKPAAGRYICGTCRVECSKLRYHNIKTRDVDLCPNCYLQGRFPSSFFSGDFIKMDAAGIKAFNEEEWSDQEVLLLLEGLEMHQEDWDRVAEHVVTRTRDQCILKFLRLPIEDPYIEPDTKKTPLQHQRLPFSQAENPVMSVVAFLASAVNPGIASAAAQSALKELAKTNGVSESEEETTSDVPATNGKVSEGAESKNNGTSGFSDTAIEKAAAAALGAAAAKAKLLADHEEREIKRLVYDAVETQIQKLELKLNQFDELESLLEKERQEMERQRLQLYVEFLKLKGGSLPGDKPNTQS</sequence>
<proteinExistence type="predicted"/>
<dbReference type="EMBL" id="QTSX02001434">
    <property type="protein sequence ID" value="KAJ9082385.1"/>
    <property type="molecule type" value="Genomic_DNA"/>
</dbReference>
<evidence type="ECO:0000313" key="2">
    <source>
        <dbReference type="Proteomes" id="UP001165960"/>
    </source>
</evidence>
<protein>
    <submittedName>
        <fullName evidence="1">SWI/SNF and RSC complex subunit Ssr2</fullName>
    </submittedName>
</protein>
<dbReference type="Proteomes" id="UP001165960">
    <property type="component" value="Unassembled WGS sequence"/>
</dbReference>